<keyword evidence="2" id="KW-0732">Signal</keyword>
<evidence type="ECO:0000313" key="7">
    <source>
        <dbReference type="EMBL" id="EJX10584.1"/>
    </source>
</evidence>
<dbReference type="InterPro" id="IPR011990">
    <property type="entry name" value="TPR-like_helical_dom_sf"/>
</dbReference>
<dbReference type="GO" id="GO:0009279">
    <property type="term" value="C:cell outer membrane"/>
    <property type="evidence" value="ECO:0007669"/>
    <property type="project" value="UniProtKB-SubCell"/>
</dbReference>
<evidence type="ECO:0000256" key="3">
    <source>
        <dbReference type="ARBA" id="ARBA00023136"/>
    </source>
</evidence>
<feature type="domain" description="SusD-like N-terminal" evidence="6">
    <location>
        <begin position="21"/>
        <end position="228"/>
    </location>
</feature>
<evidence type="ECO:0000259" key="5">
    <source>
        <dbReference type="Pfam" id="PF07980"/>
    </source>
</evidence>
<dbReference type="AlphaFoldDB" id="J9GRR8"/>
<dbReference type="InterPro" id="IPR033985">
    <property type="entry name" value="SusD-like_N"/>
</dbReference>
<dbReference type="EMBL" id="AMCI01000152">
    <property type="protein sequence ID" value="EJX10584.1"/>
    <property type="molecule type" value="Genomic_DNA"/>
</dbReference>
<proteinExistence type="predicted"/>
<protein>
    <submittedName>
        <fullName evidence="7">RagB/SusD domain-containing protein</fullName>
    </submittedName>
</protein>
<dbReference type="Pfam" id="PF14322">
    <property type="entry name" value="SusD-like_3"/>
    <property type="match status" value="1"/>
</dbReference>
<evidence type="ECO:0000256" key="1">
    <source>
        <dbReference type="ARBA" id="ARBA00004442"/>
    </source>
</evidence>
<reference evidence="7" key="1">
    <citation type="journal article" date="2012" name="PLoS ONE">
        <title>Gene sets for utilization of primary and secondary nutrition supplies in the distal gut of endangered iberian lynx.</title>
        <authorList>
            <person name="Alcaide M."/>
            <person name="Messina E."/>
            <person name="Richter M."/>
            <person name="Bargiela R."/>
            <person name="Peplies J."/>
            <person name="Huws S.A."/>
            <person name="Newbold C.J."/>
            <person name="Golyshin P.N."/>
            <person name="Simon M.A."/>
            <person name="Lopez G."/>
            <person name="Yakimov M.M."/>
            <person name="Ferrer M."/>
        </authorList>
    </citation>
    <scope>NUCLEOTIDE SEQUENCE</scope>
</reference>
<evidence type="ECO:0000259" key="6">
    <source>
        <dbReference type="Pfam" id="PF14322"/>
    </source>
</evidence>
<comment type="subcellular location">
    <subcellularLocation>
        <location evidence="1">Cell outer membrane</location>
    </subcellularLocation>
</comment>
<accession>J9GRR8</accession>
<comment type="caution">
    <text evidence="7">The sequence shown here is derived from an EMBL/GenBank/DDBJ whole genome shotgun (WGS) entry which is preliminary data.</text>
</comment>
<organism evidence="7">
    <name type="scientific">gut metagenome</name>
    <dbReference type="NCBI Taxonomy" id="749906"/>
    <lineage>
        <taxon>unclassified sequences</taxon>
        <taxon>metagenomes</taxon>
        <taxon>organismal metagenomes</taxon>
    </lineage>
</organism>
<dbReference type="Pfam" id="PF07980">
    <property type="entry name" value="SusD_RagB"/>
    <property type="match status" value="1"/>
</dbReference>
<dbReference type="SUPFAM" id="SSF48452">
    <property type="entry name" value="TPR-like"/>
    <property type="match status" value="1"/>
</dbReference>
<name>J9GRR8_9ZZZZ</name>
<evidence type="ECO:0000256" key="4">
    <source>
        <dbReference type="ARBA" id="ARBA00023237"/>
    </source>
</evidence>
<feature type="domain" description="RagB/SusD" evidence="5">
    <location>
        <begin position="287"/>
        <end position="601"/>
    </location>
</feature>
<dbReference type="InterPro" id="IPR012944">
    <property type="entry name" value="SusD_RagB_dom"/>
</dbReference>
<dbReference type="Gene3D" id="1.25.40.390">
    <property type="match status" value="1"/>
</dbReference>
<gene>
    <name evidence="7" type="ORF">EVA_00912</name>
</gene>
<evidence type="ECO:0000256" key="2">
    <source>
        <dbReference type="ARBA" id="ARBA00022729"/>
    </source>
</evidence>
<keyword evidence="4" id="KW-0998">Cell outer membrane</keyword>
<sequence length="601" mass="67845">MKKIKMAFFSLLATCSLASCDFLEKDPYKIVPENYFTNETDARNFLTGIYANLGQSSFYGGDYMELVGGDDLEFYGGSTGRIANKGLICNNATPGDQAVNNFWANLYSGIERANILLERIDNIPGMSDQTRLQYKSEARFLRAFYYFNLVQCWGDVPFKTASSLSAESVSGKDIARTDKNVIYQFIVKEMEEAADEQTGGLLSARELGYKPGRISKSAAWGILARVYLFWAGEHNRDGKPASDAVRNYYERASFFGQKVMKEGHALAKNYWDPFIDMCSDKYNTTANESIWEVEFAGDGTGDVRAEGRIGNTIGIQCSDFSSLMNVVGKADPGYCYGFIWATPKLYDLYVANGDKERFTWSISPFVYRKINNQPSLGIVGRTFESKELYELVMSDGWYGEKSYVYDGPNAGEKYDSKKNQIGDLYKEQTAGAERKDLCCGKFRREYELTPKKNKNMTYINFPILRYSDVLLMVAEAENAYHGEPTALAEKCLREVRERAGISDLTGTFTSGEQFLKAIKDERAMELCFEYTRRFDLIRWGDFVENMQEQSVKAAAGGKNWNQGAQVAPFFNVTDTYLYFPIPDAEMAVNKLIQISGNNPGW</sequence>
<dbReference type="PROSITE" id="PS51257">
    <property type="entry name" value="PROKAR_LIPOPROTEIN"/>
    <property type="match status" value="1"/>
</dbReference>
<keyword evidence="3" id="KW-0472">Membrane</keyword>